<evidence type="ECO:0000313" key="1">
    <source>
        <dbReference type="EMBL" id="KAL3700421.1"/>
    </source>
</evidence>
<dbReference type="Proteomes" id="UP001633002">
    <property type="component" value="Unassembled WGS sequence"/>
</dbReference>
<protein>
    <submittedName>
        <fullName evidence="1">Uncharacterized protein</fullName>
    </submittedName>
</protein>
<reference evidence="1 2" key="1">
    <citation type="submission" date="2024-09" db="EMBL/GenBank/DDBJ databases">
        <title>Chromosome-scale assembly of Riccia sorocarpa.</title>
        <authorList>
            <person name="Paukszto L."/>
        </authorList>
    </citation>
    <scope>NUCLEOTIDE SEQUENCE [LARGE SCALE GENOMIC DNA]</scope>
    <source>
        <strain evidence="1">LP-2024</strain>
        <tissue evidence="1">Aerial parts of the thallus</tissue>
    </source>
</reference>
<accession>A0ABD3IDS8</accession>
<gene>
    <name evidence="1" type="ORF">R1sor_018443</name>
</gene>
<dbReference type="Pfam" id="PF14822">
    <property type="entry name" value="Vasohibin"/>
    <property type="match status" value="1"/>
</dbReference>
<evidence type="ECO:0000313" key="2">
    <source>
        <dbReference type="Proteomes" id="UP001633002"/>
    </source>
</evidence>
<dbReference type="AlphaFoldDB" id="A0ABD3IDS8"/>
<organism evidence="1 2">
    <name type="scientific">Riccia sorocarpa</name>
    <dbReference type="NCBI Taxonomy" id="122646"/>
    <lineage>
        <taxon>Eukaryota</taxon>
        <taxon>Viridiplantae</taxon>
        <taxon>Streptophyta</taxon>
        <taxon>Embryophyta</taxon>
        <taxon>Marchantiophyta</taxon>
        <taxon>Marchantiopsida</taxon>
        <taxon>Marchantiidae</taxon>
        <taxon>Marchantiales</taxon>
        <taxon>Ricciaceae</taxon>
        <taxon>Riccia</taxon>
    </lineage>
</organism>
<dbReference type="InterPro" id="IPR028131">
    <property type="entry name" value="VASH1"/>
</dbReference>
<comment type="caution">
    <text evidence="1">The sequence shown here is derived from an EMBL/GenBank/DDBJ whole genome shotgun (WGS) entry which is preliminary data.</text>
</comment>
<dbReference type="PANTHER" id="PTHR15750">
    <property type="entry name" value="VASOHIBIN-1-LIKE ISOFORM X2"/>
    <property type="match status" value="1"/>
</dbReference>
<name>A0ABD3IDS8_9MARC</name>
<proteinExistence type="predicted"/>
<keyword evidence="2" id="KW-1185">Reference proteome</keyword>
<sequence length="207" mass="22932">MASSYPSDSHNRVGASPAKVTGLRSLHSLAAHSPSLDKVPEQTNADMIITRLLPKKQPGVFVENKSEPVSDTMKLTVLGDSSPKADNKPTLPENFTRLTPRAKLKAVKQFLSAFEYKQTPATHFNTHKLRPLTRIMDTARMIIYSPQPIKCVEAVFLALYLTAGILDCDRIPLGFKTSLRGQYGGKFGAFGISRQPDLMTKDIIFDW</sequence>
<dbReference type="PANTHER" id="PTHR15750:SF2">
    <property type="entry name" value="VASOHIBIN"/>
    <property type="match status" value="1"/>
</dbReference>
<dbReference type="EMBL" id="JBJQOH010000001">
    <property type="protein sequence ID" value="KAL3700421.1"/>
    <property type="molecule type" value="Genomic_DNA"/>
</dbReference>